<name>A0ABX0TB53_9MICO</name>
<keyword evidence="6" id="KW-1185">Reference proteome</keyword>
<dbReference type="Gene3D" id="1.10.10.10">
    <property type="entry name" value="Winged helix-like DNA-binding domain superfamily/Winged helix DNA-binding domain"/>
    <property type="match status" value="1"/>
</dbReference>
<dbReference type="InterPro" id="IPR018356">
    <property type="entry name" value="Tscrpt_reg_HTH_DeoR_CS"/>
</dbReference>
<dbReference type="PANTHER" id="PTHR34580">
    <property type="match status" value="1"/>
</dbReference>
<dbReference type="SUPFAM" id="SSF46785">
    <property type="entry name" value="Winged helix' DNA-binding domain"/>
    <property type="match status" value="1"/>
</dbReference>
<dbReference type="GO" id="GO:0003677">
    <property type="term" value="F:DNA binding"/>
    <property type="evidence" value="ECO:0007669"/>
    <property type="project" value="UniProtKB-KW"/>
</dbReference>
<evidence type="ECO:0000256" key="3">
    <source>
        <dbReference type="ARBA" id="ARBA00023163"/>
    </source>
</evidence>
<sequence>MPAPSSRLLSLLSLLQVRREWSGPDLAGRLDVSPRTVRRDVDRLRELGYRVEALRGPAGGYRLSAGSDLPPLLFDDDQAVAIALALAVAPASGADIAEAAARALTTVRQVMPSRLRHRIDAVQVVTTPGAVVVDPGVLVAVSEAVRTRTVLRFGYTPAWPPGADDDRPPRRVEPHALLARNGRWYLLAWDTDAVDWRTYRVDRILPKVPTGLPFVPRDVPGSDPAAFVAARFRGADPAGDGPVWPCVGSAVLQVSAHVIAPYLAEDAVLEALPDGTCRLTAGSWSWPALAALFAGFDADFVVTGPDALRDAAQEVADRLRSAATE</sequence>
<dbReference type="InterPro" id="IPR036390">
    <property type="entry name" value="WH_DNA-bd_sf"/>
</dbReference>
<evidence type="ECO:0000313" key="6">
    <source>
        <dbReference type="Proteomes" id="UP001318300"/>
    </source>
</evidence>
<dbReference type="RefSeq" id="WP_166780460.1">
    <property type="nucleotide sequence ID" value="NZ_JAAOYO010000003.1"/>
</dbReference>
<evidence type="ECO:0000313" key="5">
    <source>
        <dbReference type="EMBL" id="NII41409.1"/>
    </source>
</evidence>
<dbReference type="Pfam" id="PF13280">
    <property type="entry name" value="WYL"/>
    <property type="match status" value="1"/>
</dbReference>
<dbReference type="InterPro" id="IPR057727">
    <property type="entry name" value="WCX_dom"/>
</dbReference>
<evidence type="ECO:0000256" key="2">
    <source>
        <dbReference type="ARBA" id="ARBA00023125"/>
    </source>
</evidence>
<dbReference type="InterPro" id="IPR051534">
    <property type="entry name" value="CBASS_pafABC_assoc_protein"/>
</dbReference>
<dbReference type="InterPro" id="IPR013196">
    <property type="entry name" value="HTH_11"/>
</dbReference>
<feature type="domain" description="HTH deoR-type" evidence="4">
    <location>
        <begin position="4"/>
        <end position="63"/>
    </location>
</feature>
<accession>A0ABX0TB53</accession>
<proteinExistence type="predicted"/>
<dbReference type="PIRSF" id="PIRSF016838">
    <property type="entry name" value="PafC"/>
    <property type="match status" value="1"/>
</dbReference>
<dbReference type="Pfam" id="PF25583">
    <property type="entry name" value="WCX"/>
    <property type="match status" value="1"/>
</dbReference>
<dbReference type="PANTHER" id="PTHR34580:SF3">
    <property type="entry name" value="PROTEIN PAFB"/>
    <property type="match status" value="1"/>
</dbReference>
<dbReference type="PROSITE" id="PS51000">
    <property type="entry name" value="HTH_DEOR_2"/>
    <property type="match status" value="1"/>
</dbReference>
<dbReference type="InterPro" id="IPR028349">
    <property type="entry name" value="PafC-like"/>
</dbReference>
<keyword evidence="1" id="KW-0805">Transcription regulation</keyword>
<evidence type="ECO:0000259" key="4">
    <source>
        <dbReference type="PROSITE" id="PS51000"/>
    </source>
</evidence>
<reference evidence="5 6" key="1">
    <citation type="submission" date="2020-03" db="EMBL/GenBank/DDBJ databases">
        <title>Above-ground endophytic microbial communities from plants in different locations in the United States.</title>
        <authorList>
            <person name="Frank C."/>
        </authorList>
    </citation>
    <scope>NUCLEOTIDE SEQUENCE [LARGE SCALE GENOMIC DNA]</scope>
    <source>
        <strain evidence="5 6">WW7</strain>
    </source>
</reference>
<dbReference type="Pfam" id="PF08279">
    <property type="entry name" value="HTH_11"/>
    <property type="match status" value="1"/>
</dbReference>
<dbReference type="Proteomes" id="UP001318300">
    <property type="component" value="Unassembled WGS sequence"/>
</dbReference>
<evidence type="ECO:0000256" key="1">
    <source>
        <dbReference type="ARBA" id="ARBA00023015"/>
    </source>
</evidence>
<comment type="caution">
    <text evidence="5">The sequence shown here is derived from an EMBL/GenBank/DDBJ whole genome shotgun (WGS) entry which is preliminary data.</text>
</comment>
<dbReference type="InterPro" id="IPR026881">
    <property type="entry name" value="WYL_dom"/>
</dbReference>
<dbReference type="EMBL" id="JAAOYO010000003">
    <property type="protein sequence ID" value="NII41409.1"/>
    <property type="molecule type" value="Genomic_DNA"/>
</dbReference>
<dbReference type="InterPro" id="IPR036388">
    <property type="entry name" value="WH-like_DNA-bd_sf"/>
</dbReference>
<keyword evidence="2 5" id="KW-0238">DNA-binding</keyword>
<dbReference type="PROSITE" id="PS52050">
    <property type="entry name" value="WYL"/>
    <property type="match status" value="1"/>
</dbReference>
<protein>
    <submittedName>
        <fullName evidence="5">DNA-binding transcriptional regulator YafY</fullName>
    </submittedName>
</protein>
<organism evidence="5 6">
    <name type="scientific">Curtobacterium salicis</name>
    <dbReference type="NCBI Taxonomy" id="1779862"/>
    <lineage>
        <taxon>Bacteria</taxon>
        <taxon>Bacillati</taxon>
        <taxon>Actinomycetota</taxon>
        <taxon>Actinomycetes</taxon>
        <taxon>Micrococcales</taxon>
        <taxon>Microbacteriaceae</taxon>
        <taxon>Curtobacterium</taxon>
    </lineage>
</organism>
<dbReference type="PROSITE" id="PS00894">
    <property type="entry name" value="HTH_DEOR_1"/>
    <property type="match status" value="1"/>
</dbReference>
<dbReference type="InterPro" id="IPR001034">
    <property type="entry name" value="DeoR_HTH"/>
</dbReference>
<gene>
    <name evidence="5" type="ORF">E9228_002056</name>
</gene>
<keyword evidence="3" id="KW-0804">Transcription</keyword>